<keyword evidence="3" id="KW-1185">Reference proteome</keyword>
<accession>A0A518EXT6</accession>
<sequence>MHVPVWHAKTKALVESGDLFIVGIVQEQHPDRAALYAQWQELDFPLLWDPFGVTGLNVVPVVSAIDANGVVRIGRPDPRKFDEQFVAEFMGAEFPSTETPAAGGFVVSALAGGESGQGRAMARVLLEGVGPHPFRHEALDALGALTSYSATPFDRFSAGVALRLRHDSAQAEPGDFQRALALWSSALHAEPNQYIWRRRIQQWGPRLDKPYPFYDWIGTAAAEVTARGETPVQVRAQLSGSEVADKTRKLPGSRVGTAPDGAEAVAQEPDPRGEVTRDLESIVGLELAVAQHTASAGGSVRSPLGSSRVHVTLRPAEGAKWPLDAEPPVVWLDLPEGWDAAAPGFRFPMPKEGQTSGPLTADFEISTLPIPLGPPDESAALPESVLPAYVVYSVCQSDGTCIFRRQEFRIEVTFPAMPDMGPPPESGDDDKD</sequence>
<protein>
    <submittedName>
        <fullName evidence="2">Uncharacterized protein</fullName>
    </submittedName>
</protein>
<evidence type="ECO:0000313" key="2">
    <source>
        <dbReference type="EMBL" id="QDV08899.1"/>
    </source>
</evidence>
<organism evidence="2 3">
    <name type="scientific">Saltatorellus ferox</name>
    <dbReference type="NCBI Taxonomy" id="2528018"/>
    <lineage>
        <taxon>Bacteria</taxon>
        <taxon>Pseudomonadati</taxon>
        <taxon>Planctomycetota</taxon>
        <taxon>Planctomycetia</taxon>
        <taxon>Planctomycetia incertae sedis</taxon>
        <taxon>Saltatorellus</taxon>
    </lineage>
</organism>
<dbReference type="OrthoDB" id="250076at2"/>
<evidence type="ECO:0000256" key="1">
    <source>
        <dbReference type="SAM" id="MobiDB-lite"/>
    </source>
</evidence>
<dbReference type="EMBL" id="CP036434">
    <property type="protein sequence ID" value="QDV08899.1"/>
    <property type="molecule type" value="Genomic_DNA"/>
</dbReference>
<dbReference type="RefSeq" id="WP_145202341.1">
    <property type="nucleotide sequence ID" value="NZ_CP036434.1"/>
</dbReference>
<feature type="region of interest" description="Disordered" evidence="1">
    <location>
        <begin position="243"/>
        <end position="273"/>
    </location>
</feature>
<dbReference type="AlphaFoldDB" id="A0A518EXT6"/>
<proteinExistence type="predicted"/>
<gene>
    <name evidence="2" type="ORF">Poly30_44540</name>
</gene>
<dbReference type="Proteomes" id="UP000320390">
    <property type="component" value="Chromosome"/>
</dbReference>
<reference evidence="2 3" key="1">
    <citation type="submission" date="2019-02" db="EMBL/GenBank/DDBJ databases">
        <title>Deep-cultivation of Planctomycetes and their phenomic and genomic characterization uncovers novel biology.</title>
        <authorList>
            <person name="Wiegand S."/>
            <person name="Jogler M."/>
            <person name="Boedeker C."/>
            <person name="Pinto D."/>
            <person name="Vollmers J."/>
            <person name="Rivas-Marin E."/>
            <person name="Kohn T."/>
            <person name="Peeters S.H."/>
            <person name="Heuer A."/>
            <person name="Rast P."/>
            <person name="Oberbeckmann S."/>
            <person name="Bunk B."/>
            <person name="Jeske O."/>
            <person name="Meyerdierks A."/>
            <person name="Storesund J.E."/>
            <person name="Kallscheuer N."/>
            <person name="Luecker S."/>
            <person name="Lage O.M."/>
            <person name="Pohl T."/>
            <person name="Merkel B.J."/>
            <person name="Hornburger P."/>
            <person name="Mueller R.-W."/>
            <person name="Bruemmer F."/>
            <person name="Labrenz M."/>
            <person name="Spormann A.M."/>
            <person name="Op den Camp H."/>
            <person name="Overmann J."/>
            <person name="Amann R."/>
            <person name="Jetten M.S.M."/>
            <person name="Mascher T."/>
            <person name="Medema M.H."/>
            <person name="Devos D.P."/>
            <person name="Kaster A.-K."/>
            <person name="Ovreas L."/>
            <person name="Rohde M."/>
            <person name="Galperin M.Y."/>
            <person name="Jogler C."/>
        </authorList>
    </citation>
    <scope>NUCLEOTIDE SEQUENCE [LARGE SCALE GENOMIC DNA]</scope>
    <source>
        <strain evidence="2 3">Poly30</strain>
    </source>
</reference>
<evidence type="ECO:0000313" key="3">
    <source>
        <dbReference type="Proteomes" id="UP000320390"/>
    </source>
</evidence>
<name>A0A518EXT6_9BACT</name>